<dbReference type="eggNOG" id="arCOG01946">
    <property type="taxonomic scope" value="Archaea"/>
</dbReference>
<evidence type="ECO:0000313" key="6">
    <source>
        <dbReference type="Proteomes" id="UP000001037"/>
    </source>
</evidence>
<dbReference type="PANTHER" id="PTHR11502">
    <property type="entry name" value="40S RIBOSOMAL PROTEIN S6"/>
    <property type="match status" value="1"/>
</dbReference>
<dbReference type="GO" id="GO:0005840">
    <property type="term" value="C:ribosome"/>
    <property type="evidence" value="ECO:0007669"/>
    <property type="project" value="UniProtKB-KW"/>
</dbReference>
<dbReference type="Proteomes" id="UP000001037">
    <property type="component" value="Chromosome"/>
</dbReference>
<name>G0EH34_PYRF1</name>
<dbReference type="STRING" id="694429.Pyrfu_0615"/>
<dbReference type="KEGG" id="pfm:Pyrfu_0615"/>
<organism evidence="5 6">
    <name type="scientific">Pyrolobus fumarii (strain DSM 11204 / 1A)</name>
    <dbReference type="NCBI Taxonomy" id="694429"/>
    <lineage>
        <taxon>Archaea</taxon>
        <taxon>Thermoproteota</taxon>
        <taxon>Thermoprotei</taxon>
        <taxon>Desulfurococcales</taxon>
        <taxon>Pyrodictiaceae</taxon>
        <taxon>Pyrolobus</taxon>
    </lineage>
</organism>
<dbReference type="SMART" id="SM01405">
    <property type="entry name" value="Ribosomal_S6e"/>
    <property type="match status" value="1"/>
</dbReference>
<dbReference type="InParanoid" id="G0EH34"/>
<evidence type="ECO:0000256" key="1">
    <source>
        <dbReference type="ARBA" id="ARBA00009312"/>
    </source>
</evidence>
<dbReference type="HOGENOM" id="CLU_1275302_0_0_2"/>
<accession>G0EH34</accession>
<dbReference type="GO" id="GO:0006412">
    <property type="term" value="P:translation"/>
    <property type="evidence" value="ECO:0007669"/>
    <property type="project" value="UniProtKB-UniRule"/>
</dbReference>
<comment type="similarity">
    <text evidence="1 4">Belongs to the eukaryotic ribosomal protein eS6 family.</text>
</comment>
<evidence type="ECO:0000313" key="5">
    <source>
        <dbReference type="EMBL" id="AEM38484.1"/>
    </source>
</evidence>
<dbReference type="InterPro" id="IPR018282">
    <property type="entry name" value="Ribosomal_eS6_CS"/>
</dbReference>
<keyword evidence="6" id="KW-1185">Reference proteome</keyword>
<dbReference type="NCBIfam" id="NF003292">
    <property type="entry name" value="PRK04290.1-1"/>
    <property type="match status" value="1"/>
</dbReference>
<dbReference type="GO" id="GO:1990904">
    <property type="term" value="C:ribonucleoprotein complex"/>
    <property type="evidence" value="ECO:0007669"/>
    <property type="project" value="UniProtKB-KW"/>
</dbReference>
<dbReference type="AlphaFoldDB" id="G0EH34"/>
<evidence type="ECO:0000256" key="4">
    <source>
        <dbReference type="HAMAP-Rule" id="MF_00512"/>
    </source>
</evidence>
<dbReference type="EMBL" id="CP002838">
    <property type="protein sequence ID" value="AEM38484.1"/>
    <property type="molecule type" value="Genomic_DNA"/>
</dbReference>
<dbReference type="HAMAP" id="MF_00512">
    <property type="entry name" value="Ribosomal_eS6"/>
    <property type="match status" value="1"/>
</dbReference>
<dbReference type="InterPro" id="IPR020924">
    <property type="entry name" value="Ribosomal_eS6_arc"/>
</dbReference>
<keyword evidence="2 4" id="KW-0689">Ribosomal protein</keyword>
<evidence type="ECO:0000256" key="3">
    <source>
        <dbReference type="ARBA" id="ARBA00023274"/>
    </source>
</evidence>
<protein>
    <recommendedName>
        <fullName evidence="4">Small ribosomal subunit protein eS6</fullName>
    </recommendedName>
</protein>
<dbReference type="Pfam" id="PF01092">
    <property type="entry name" value="Ribosomal_S6e"/>
    <property type="match status" value="1"/>
</dbReference>
<proteinExistence type="inferred from homology"/>
<reference evidence="5 6" key="1">
    <citation type="journal article" date="2011" name="Stand. Genomic Sci.">
        <title>Complete genome sequence of the hyperthermophilic chemolithoautotroph Pyrolobus fumarii type strain (1A).</title>
        <authorList>
            <person name="Anderson I."/>
            <person name="Goker M."/>
            <person name="Nolan M."/>
            <person name="Lucas S."/>
            <person name="Hammon N."/>
            <person name="Deshpande S."/>
            <person name="Cheng J.F."/>
            <person name="Tapia R."/>
            <person name="Han C."/>
            <person name="Goodwin L."/>
            <person name="Pitluck S."/>
            <person name="Huntemann M."/>
            <person name="Liolios K."/>
            <person name="Ivanova N."/>
            <person name="Pagani I."/>
            <person name="Mavromatis K."/>
            <person name="Ovchinikova G."/>
            <person name="Pati A."/>
            <person name="Chen A."/>
            <person name="Palaniappan K."/>
            <person name="Land M."/>
            <person name="Hauser L."/>
            <person name="Brambilla E.M."/>
            <person name="Huber H."/>
            <person name="Yasawong M."/>
            <person name="Rohde M."/>
            <person name="Spring S."/>
            <person name="Abt B."/>
            <person name="Sikorski J."/>
            <person name="Wirth R."/>
            <person name="Detter J.C."/>
            <person name="Woyke T."/>
            <person name="Bristow J."/>
            <person name="Eisen J.A."/>
            <person name="Markowitz V."/>
            <person name="Hugenholtz P."/>
            <person name="Kyrpides N.C."/>
            <person name="Klenk H.P."/>
            <person name="Lapidus A."/>
        </authorList>
    </citation>
    <scope>NUCLEOTIDE SEQUENCE [LARGE SCALE GENOMIC DNA]</scope>
    <source>
        <strain evidence="6">DSM 11204 / 1A</strain>
    </source>
</reference>
<dbReference type="FunCoup" id="G0EH34">
    <property type="interactions" value="63"/>
</dbReference>
<keyword evidence="3 4" id="KW-0687">Ribonucleoprotein</keyword>
<dbReference type="InterPro" id="IPR001377">
    <property type="entry name" value="Ribosomal_eS6"/>
</dbReference>
<gene>
    <name evidence="4" type="primary">rps6e</name>
    <name evidence="5" type="ordered locus">Pyrfu_0615</name>
</gene>
<evidence type="ECO:0000256" key="2">
    <source>
        <dbReference type="ARBA" id="ARBA00022980"/>
    </source>
</evidence>
<dbReference type="GO" id="GO:0003735">
    <property type="term" value="F:structural constituent of ribosome"/>
    <property type="evidence" value="ECO:0007669"/>
    <property type="project" value="InterPro"/>
</dbReference>
<sequence length="218" mass="24190">MVIGDPHAKADDPVVKVKVKGVEDIQWTQEEKEREKLPICKVNPNLLKKIKANELGIITLRFRQEDKKINITCRAQLDNNLPEDQVLISLELLGEKVGAEEAEAEAFRAKAWQIHLKGAAAERLIGLKIGDKFDGSIVGLPGVELEIRGGSDNSGFPMHPGIPGGVKKKVLLSGPPGFHPREKGERRRKTVRGNTIVEDIVQINTRIVYPPHFKPLIE</sequence>
<dbReference type="PROSITE" id="PS00578">
    <property type="entry name" value="RIBOSOMAL_S6E"/>
    <property type="match status" value="1"/>
</dbReference>